<dbReference type="Proteomes" id="UP000078516">
    <property type="component" value="Unassembled WGS sequence"/>
</dbReference>
<feature type="transmembrane region" description="Helical" evidence="1">
    <location>
        <begin position="18"/>
        <end position="36"/>
    </location>
</feature>
<keyword evidence="1" id="KW-0472">Membrane</keyword>
<evidence type="ECO:0000313" key="2">
    <source>
        <dbReference type="EMBL" id="OAQ55549.1"/>
    </source>
</evidence>
<reference evidence="2 3" key="1">
    <citation type="submission" date="2016-04" db="EMBL/GenBank/DDBJ databases">
        <title>Draft genome of an Enterococcus thailandicus strain isolated from bovine feces.</title>
        <authorList>
            <person name="Beukers A.G."/>
            <person name="Zaheer R."/>
            <person name="Goji N."/>
            <person name="Cook S.R."/>
            <person name="Amoako K."/>
            <person name="Chaves A.V."/>
            <person name="Ward M.P."/>
            <person name="Mcallister T.A."/>
        </authorList>
    </citation>
    <scope>NUCLEOTIDE SEQUENCE [LARGE SCALE GENOMIC DNA]</scope>
    <source>
        <strain evidence="2 3">F0711D 46</strain>
    </source>
</reference>
<name>A0A179ERP1_ENTTH</name>
<keyword evidence="1" id="KW-0812">Transmembrane</keyword>
<dbReference type="RefSeq" id="WP_067484112.1">
    <property type="nucleotide sequence ID" value="NZ_JBHKUU010000014.1"/>
</dbReference>
<comment type="caution">
    <text evidence="2">The sequence shown here is derived from an EMBL/GenBank/DDBJ whole genome shotgun (WGS) entry which is preliminary data.</text>
</comment>
<evidence type="ECO:0000313" key="3">
    <source>
        <dbReference type="Proteomes" id="UP000078516"/>
    </source>
</evidence>
<dbReference type="EMBL" id="LWMN01000013">
    <property type="protein sequence ID" value="OAQ55549.1"/>
    <property type="molecule type" value="Genomic_DNA"/>
</dbReference>
<dbReference type="AlphaFoldDB" id="A0A179ERP1"/>
<evidence type="ECO:0000256" key="1">
    <source>
        <dbReference type="SAM" id="Phobius"/>
    </source>
</evidence>
<organism evidence="2 3">
    <name type="scientific">Enterococcus thailandicus</name>
    <dbReference type="NCBI Taxonomy" id="417368"/>
    <lineage>
        <taxon>Bacteria</taxon>
        <taxon>Bacillati</taxon>
        <taxon>Bacillota</taxon>
        <taxon>Bacilli</taxon>
        <taxon>Lactobacillales</taxon>
        <taxon>Enterococcaceae</taxon>
        <taxon>Enterococcus</taxon>
    </lineage>
</organism>
<dbReference type="InterPro" id="IPR006485">
    <property type="entry name" value="Phage-like_holin"/>
</dbReference>
<keyword evidence="1" id="KW-1133">Transmembrane helix</keyword>
<dbReference type="NCBIfam" id="TIGR01598">
    <property type="entry name" value="holin_phiLC3"/>
    <property type="match status" value="1"/>
</dbReference>
<keyword evidence="3" id="KW-1185">Reference proteome</keyword>
<gene>
    <name evidence="2" type="ORF">A6E74_08665</name>
</gene>
<proteinExistence type="predicted"/>
<sequence length="113" mass="12950">MKNINWKIRFNWSENKTFIFRFVIAVFLPVLTYYGLKAEDLTSWKAISDVIVNAISNPFVLGTMLVNALNIIPDPTTKGVTDSKQALKYDTPKIDEKVDYGDGQEFTERKDVK</sequence>
<protein>
    <submittedName>
        <fullName evidence="2">Phage holin</fullName>
    </submittedName>
</protein>
<dbReference type="Pfam" id="PF04531">
    <property type="entry name" value="Phage_holin_1"/>
    <property type="match status" value="1"/>
</dbReference>
<accession>A0A179ERP1</accession>